<dbReference type="Pfam" id="PF11941">
    <property type="entry name" value="DUF3459"/>
    <property type="match status" value="1"/>
</dbReference>
<evidence type="ECO:0000256" key="13">
    <source>
        <dbReference type="NCBIfam" id="TIGR02402"/>
    </source>
</evidence>
<keyword evidence="9 14" id="KW-0326">Glycosidase</keyword>
<dbReference type="CDD" id="cd02853">
    <property type="entry name" value="E_set_MTHase_like_N"/>
    <property type="match status" value="1"/>
</dbReference>
<evidence type="ECO:0000256" key="6">
    <source>
        <dbReference type="ARBA" id="ARBA00022490"/>
    </source>
</evidence>
<dbReference type="Gene3D" id="1.10.10.760">
    <property type="entry name" value="E-set domains of sugar-utilizing enzymes"/>
    <property type="match status" value="1"/>
</dbReference>
<reference evidence="16 17" key="1">
    <citation type="submission" date="2024-04" db="EMBL/GenBank/DDBJ databases">
        <title>Bacterial endophytes with biocontrol capabilities against important plant pathogens.</title>
        <authorList>
            <person name="Alayande K.A."/>
        </authorList>
    </citation>
    <scope>NUCLEOTIDE SEQUENCE [LARGE SCALE GENOMIC DNA]</scope>
    <source>
        <strain evidence="16 17">KV22</strain>
    </source>
</reference>
<comment type="pathway">
    <text evidence="2 14">Glycan biosynthesis; trehalose biosynthesis.</text>
</comment>
<keyword evidence="17" id="KW-1185">Reference proteome</keyword>
<protein>
    <recommendedName>
        <fullName evidence="5 13">Malto-oligosyltrehalose trehalohydrolase</fullName>
        <shortName evidence="14">MTHase</shortName>
        <ecNumber evidence="4 13">3.2.1.141</ecNumber>
    </recommendedName>
    <alternativeName>
        <fullName evidence="11 14">4-alpha-D-((1-&gt;4)-alpha-D-glucano)trehalose trehalohydrolase</fullName>
    </alternativeName>
    <alternativeName>
        <fullName evidence="10 14">Maltooligosyl trehalose trehalohydrolase</fullName>
    </alternativeName>
</protein>
<evidence type="ECO:0000256" key="7">
    <source>
        <dbReference type="ARBA" id="ARBA00022801"/>
    </source>
</evidence>
<evidence type="ECO:0000256" key="11">
    <source>
        <dbReference type="ARBA" id="ARBA00033284"/>
    </source>
</evidence>
<dbReference type="RefSeq" id="WP_102789296.1">
    <property type="nucleotide sequence ID" value="NZ_JBBYHY010000009.1"/>
</dbReference>
<dbReference type="EMBL" id="JBBYHY010000009">
    <property type="protein sequence ID" value="MEL3955141.1"/>
    <property type="molecule type" value="Genomic_DNA"/>
</dbReference>
<dbReference type="GO" id="GO:0033942">
    <property type="term" value="F:4-alpha-D-(1-&gt;4)-alpha-D-glucanotrehalose trehalohydrolase activity"/>
    <property type="evidence" value="ECO:0007669"/>
    <property type="project" value="UniProtKB-EC"/>
</dbReference>
<evidence type="ECO:0000256" key="10">
    <source>
        <dbReference type="ARBA" id="ARBA00032057"/>
    </source>
</evidence>
<evidence type="ECO:0000259" key="15">
    <source>
        <dbReference type="SMART" id="SM00642"/>
    </source>
</evidence>
<name>A0ABU9JSU0_9GAMM</name>
<evidence type="ECO:0000256" key="8">
    <source>
        <dbReference type="ARBA" id="ARBA00023277"/>
    </source>
</evidence>
<feature type="domain" description="Glycosyl hydrolase family 13 catalytic" evidence="15">
    <location>
        <begin position="113"/>
        <end position="442"/>
    </location>
</feature>
<dbReference type="CDD" id="cd11325">
    <property type="entry name" value="AmyAc_GTHase"/>
    <property type="match status" value="1"/>
</dbReference>
<dbReference type="Pfam" id="PF00128">
    <property type="entry name" value="Alpha-amylase"/>
    <property type="match status" value="1"/>
</dbReference>
<evidence type="ECO:0000256" key="14">
    <source>
        <dbReference type="PIRNR" id="PIRNR006337"/>
    </source>
</evidence>
<comment type="similarity">
    <text evidence="3 14">Belongs to the glycosyl hydrolase 13 family.</text>
</comment>
<dbReference type="SUPFAM" id="SSF81296">
    <property type="entry name" value="E set domains"/>
    <property type="match status" value="1"/>
</dbReference>
<accession>A0ABU9JSU0</accession>
<dbReference type="PIRSF" id="PIRSF006337">
    <property type="entry name" value="Trehalose_TreZ"/>
    <property type="match status" value="1"/>
</dbReference>
<dbReference type="Gene3D" id="3.20.20.80">
    <property type="entry name" value="Glycosidases"/>
    <property type="match status" value="1"/>
</dbReference>
<evidence type="ECO:0000256" key="4">
    <source>
        <dbReference type="ARBA" id="ARBA00012268"/>
    </source>
</evidence>
<keyword evidence="7 14" id="KW-0378">Hydrolase</keyword>
<evidence type="ECO:0000256" key="5">
    <source>
        <dbReference type="ARBA" id="ARBA00015938"/>
    </source>
</evidence>
<evidence type="ECO:0000256" key="12">
    <source>
        <dbReference type="ARBA" id="ARBA00034013"/>
    </source>
</evidence>
<evidence type="ECO:0000256" key="1">
    <source>
        <dbReference type="ARBA" id="ARBA00004496"/>
    </source>
</evidence>
<organism evidence="16 17">
    <name type="scientific">Stenotrophomonas bentonitica</name>
    <dbReference type="NCBI Taxonomy" id="1450134"/>
    <lineage>
        <taxon>Bacteria</taxon>
        <taxon>Pseudomonadati</taxon>
        <taxon>Pseudomonadota</taxon>
        <taxon>Gammaproteobacteria</taxon>
        <taxon>Lysobacterales</taxon>
        <taxon>Lysobacteraceae</taxon>
        <taxon>Stenotrophomonas</taxon>
    </lineage>
</organism>
<evidence type="ECO:0000313" key="17">
    <source>
        <dbReference type="Proteomes" id="UP001455088"/>
    </source>
</evidence>
<evidence type="ECO:0000256" key="2">
    <source>
        <dbReference type="ARBA" id="ARBA00005199"/>
    </source>
</evidence>
<comment type="catalytic activity">
    <reaction evidence="12 14">
        <text>hydrolysis of (1-&gt;4)-alpha-D-glucosidic linkage in 4-alpha-D-[(1-&gt;4)-alpha-D-glucanosyl]n trehalose to yield trehalose and (1-&gt;4)-alpha-D-glucan.</text>
        <dbReference type="EC" id="3.2.1.141"/>
    </reaction>
</comment>
<comment type="subcellular location">
    <subcellularLocation>
        <location evidence="1">Cytoplasm</location>
    </subcellularLocation>
</comment>
<dbReference type="EC" id="3.2.1.141" evidence="4 13"/>
<comment type="caution">
    <text evidence="16">The sequence shown here is derived from an EMBL/GenBank/DDBJ whole genome shotgun (WGS) entry which is preliminary data.</text>
</comment>
<dbReference type="InterPro" id="IPR044901">
    <property type="entry name" value="Trehalose_TreZ_E-set_sf"/>
</dbReference>
<evidence type="ECO:0000313" key="16">
    <source>
        <dbReference type="EMBL" id="MEL3955141.1"/>
    </source>
</evidence>
<dbReference type="Proteomes" id="UP001455088">
    <property type="component" value="Unassembled WGS sequence"/>
</dbReference>
<dbReference type="InterPro" id="IPR006047">
    <property type="entry name" value="GH13_cat_dom"/>
</dbReference>
<dbReference type="SUPFAM" id="SSF51445">
    <property type="entry name" value="(Trans)glycosidases"/>
    <property type="match status" value="1"/>
</dbReference>
<sequence>MTAGERFGAWRQPGGDHVFRLWAPAAQSVELLLDGEALPMQAADDGSYWIRLACAAGARYRYRIDGTLSVPDPASRWQPEGLNGPSAVLDEDGHAWQHADWAGRPWEEAVLYEVHVGAVGGYAALQAQLPALAAMGITALELMPLATFPGTRNWGYDGALPYAPAAAYGSPDELKALIDHAHALGLMVLLDVVYNHFGPEGNHLPQYAPAFFRDDVTTPWGAAIDFREPHVQRFFIDNALMWLREYRFDGLRLDAVHAIQPPSFLAQLREAIQTHGPSHQVHLILENEHNTASLLADGYTAQWNDDFHNALHVLLTGETEGYYADFAANPTAQLARVLAEGFAWQGEVNRLGHRRGEPSAGLSPAHFVIFAQNHDQIGNRAFGDRLQTLVSPERLQVALALTALTPMIPLFFMGEPWGAREPFLFFTDFDAPLDQAVRDGRRAEFSHFSAFADPQAQASIPDPNALATFQASQAPLPSAEARQQNPWLAAFRSVLTLRWQYLVPQLRHARSLGASVLGNGAVRAGWQLGDAQWWLAFNLGQTAVLADLPYGETVLQLGEVGHGQLLAPAALLVRRVAA</sequence>
<dbReference type="Pfam" id="PF02922">
    <property type="entry name" value="CBM_48"/>
    <property type="match status" value="1"/>
</dbReference>
<dbReference type="PANTHER" id="PTHR43651:SF11">
    <property type="entry name" value="MALTO-OLIGOSYLTREHALOSE TREHALOHYDROLASE"/>
    <property type="match status" value="1"/>
</dbReference>
<evidence type="ECO:0000256" key="3">
    <source>
        <dbReference type="ARBA" id="ARBA00008061"/>
    </source>
</evidence>
<evidence type="ECO:0000256" key="9">
    <source>
        <dbReference type="ARBA" id="ARBA00023295"/>
    </source>
</evidence>
<proteinExistence type="inferred from homology"/>
<dbReference type="InterPro" id="IPR022567">
    <property type="entry name" value="DUF3459"/>
</dbReference>
<keyword evidence="6" id="KW-0963">Cytoplasm</keyword>
<dbReference type="NCBIfam" id="TIGR02402">
    <property type="entry name" value="trehalose_TreZ"/>
    <property type="match status" value="1"/>
</dbReference>
<gene>
    <name evidence="16" type="primary">treZ</name>
    <name evidence="16" type="ORF">AAE039_16410</name>
</gene>
<dbReference type="PANTHER" id="PTHR43651">
    <property type="entry name" value="1,4-ALPHA-GLUCAN-BRANCHING ENZYME"/>
    <property type="match status" value="1"/>
</dbReference>
<keyword evidence="8" id="KW-0119">Carbohydrate metabolism</keyword>
<dbReference type="InterPro" id="IPR014756">
    <property type="entry name" value="Ig_E-set"/>
</dbReference>
<dbReference type="Gene3D" id="2.60.40.10">
    <property type="entry name" value="Immunoglobulins"/>
    <property type="match status" value="1"/>
</dbReference>
<dbReference type="InterPro" id="IPR013783">
    <property type="entry name" value="Ig-like_fold"/>
</dbReference>
<dbReference type="InterPro" id="IPR004193">
    <property type="entry name" value="Glyco_hydro_13_N"/>
</dbReference>
<dbReference type="SMART" id="SM00642">
    <property type="entry name" value="Aamy"/>
    <property type="match status" value="1"/>
</dbReference>
<dbReference type="InterPro" id="IPR012768">
    <property type="entry name" value="Trehalose_TreZ"/>
</dbReference>
<dbReference type="InterPro" id="IPR017853">
    <property type="entry name" value="GH"/>
</dbReference>